<evidence type="ECO:0000256" key="1">
    <source>
        <dbReference type="ARBA" id="ARBA00022723"/>
    </source>
</evidence>
<evidence type="ECO:0000313" key="9">
    <source>
        <dbReference type="Proteomes" id="UP000829720"/>
    </source>
</evidence>
<accession>A0A8T3D3B3</accession>
<sequence>MKENWEEYKWSAERERDNGKGKKRIKKTERTSRRSLPSVAMASATPQKRMVSSVFITLASPHRATITPSTHATNTHSAPVRDAQTATRISPKDCSPISPRDCGPSMLSHTAHSTPPRDMLTASQTTTPTGSITPSPTQTLPPLNNRAAPSPPSSSGSNTEHWKEETATADTNAEDFPPPPPSPPPPAVEDAELSSDCARPLPLPPLPEPSAEPPLAVCKGNSLPSSSQKSTALKPAERLPPSGGNHSNPLQMIHPSQEEQTGLESRDVCGFCRKPVALSDPAIEALNRTYHANCFQCRQCQAALAGQLYYNKAGIPLCEDCYLASLEQCWACGEVIKDHVIRALGRAYHPACFVCTTCGRPIGEERFAQGEVGEVYCLSDYYRKYAPRCSVCQQIIVPGEDGTDSYTVECLGRSFHEDCYRCEICSALLSTEPNEQGCYPLDGQILCKPCHLTLVQEGVL</sequence>
<dbReference type="GO" id="GO:0005925">
    <property type="term" value="C:focal adhesion"/>
    <property type="evidence" value="ECO:0007669"/>
    <property type="project" value="TreeGrafter"/>
</dbReference>
<dbReference type="Gene3D" id="2.10.110.10">
    <property type="entry name" value="Cysteine Rich Protein"/>
    <property type="match status" value="3"/>
</dbReference>
<feature type="compositionally biased region" description="Basic and acidic residues" evidence="6">
    <location>
        <begin position="1"/>
        <end position="20"/>
    </location>
</feature>
<dbReference type="SMART" id="SM00132">
    <property type="entry name" value="LIM"/>
    <property type="match status" value="3"/>
</dbReference>
<evidence type="ECO:0000256" key="6">
    <source>
        <dbReference type="SAM" id="MobiDB-lite"/>
    </source>
</evidence>
<dbReference type="GO" id="GO:0046872">
    <property type="term" value="F:metal ion binding"/>
    <property type="evidence" value="ECO:0007669"/>
    <property type="project" value="UniProtKB-KW"/>
</dbReference>
<dbReference type="GO" id="GO:0001725">
    <property type="term" value="C:stress fiber"/>
    <property type="evidence" value="ECO:0007669"/>
    <property type="project" value="TreeGrafter"/>
</dbReference>
<dbReference type="FunFam" id="2.10.110.10:FF:000086">
    <property type="entry name" value="Filamin binding LIM protein 1"/>
    <property type="match status" value="1"/>
</dbReference>
<evidence type="ECO:0000259" key="7">
    <source>
        <dbReference type="PROSITE" id="PS50023"/>
    </source>
</evidence>
<feature type="compositionally biased region" description="Polar residues" evidence="6">
    <location>
        <begin position="222"/>
        <end position="231"/>
    </location>
</feature>
<feature type="domain" description="LIM zinc-binding" evidence="7">
    <location>
        <begin position="388"/>
        <end position="457"/>
    </location>
</feature>
<feature type="compositionally biased region" description="Low complexity" evidence="6">
    <location>
        <begin position="121"/>
        <end position="158"/>
    </location>
</feature>
<dbReference type="PANTHER" id="PTHR24207">
    <property type="entry name" value="ZYX102 PROTEIN"/>
    <property type="match status" value="1"/>
</dbReference>
<dbReference type="AlphaFoldDB" id="A0A8T3D3B3"/>
<comment type="caution">
    <text evidence="8">The sequence shown here is derived from an EMBL/GenBank/DDBJ whole genome shotgun (WGS) entry which is preliminary data.</text>
</comment>
<organism evidence="8 9">
    <name type="scientific">Albula goreensis</name>
    <dbReference type="NCBI Taxonomy" id="1534307"/>
    <lineage>
        <taxon>Eukaryota</taxon>
        <taxon>Metazoa</taxon>
        <taxon>Chordata</taxon>
        <taxon>Craniata</taxon>
        <taxon>Vertebrata</taxon>
        <taxon>Euteleostomi</taxon>
        <taxon>Actinopterygii</taxon>
        <taxon>Neopterygii</taxon>
        <taxon>Teleostei</taxon>
        <taxon>Albuliformes</taxon>
        <taxon>Albulidae</taxon>
        <taxon>Albula</taxon>
    </lineage>
</organism>
<evidence type="ECO:0000313" key="8">
    <source>
        <dbReference type="EMBL" id="KAI1890796.1"/>
    </source>
</evidence>
<name>A0A8T3D3B3_9TELE</name>
<dbReference type="Proteomes" id="UP000829720">
    <property type="component" value="Unassembled WGS sequence"/>
</dbReference>
<proteinExistence type="predicted"/>
<dbReference type="EMBL" id="JAERUA010000014">
    <property type="protein sequence ID" value="KAI1890796.1"/>
    <property type="molecule type" value="Genomic_DNA"/>
</dbReference>
<protein>
    <recommendedName>
        <fullName evidence="7">LIM zinc-binding domain-containing protein</fullName>
    </recommendedName>
</protein>
<dbReference type="OrthoDB" id="25414at2759"/>
<evidence type="ECO:0000256" key="4">
    <source>
        <dbReference type="ARBA" id="ARBA00023038"/>
    </source>
</evidence>
<feature type="region of interest" description="Disordered" evidence="6">
    <location>
        <begin position="65"/>
        <end position="252"/>
    </location>
</feature>
<dbReference type="InterPro" id="IPR001781">
    <property type="entry name" value="Znf_LIM"/>
</dbReference>
<keyword evidence="3 5" id="KW-0862">Zinc</keyword>
<feature type="compositionally biased region" description="Polar residues" evidence="6">
    <location>
        <begin position="66"/>
        <end position="77"/>
    </location>
</feature>
<evidence type="ECO:0000256" key="5">
    <source>
        <dbReference type="PROSITE-ProRule" id="PRU00125"/>
    </source>
</evidence>
<keyword evidence="9" id="KW-1185">Reference proteome</keyword>
<evidence type="ECO:0000256" key="2">
    <source>
        <dbReference type="ARBA" id="ARBA00022737"/>
    </source>
</evidence>
<dbReference type="PANTHER" id="PTHR24207:SF1">
    <property type="entry name" value="FILAMIN-BINDING LIM PROTEIN 1"/>
    <property type="match status" value="1"/>
</dbReference>
<reference evidence="8" key="1">
    <citation type="submission" date="2021-01" db="EMBL/GenBank/DDBJ databases">
        <authorList>
            <person name="Zahm M."/>
            <person name="Roques C."/>
            <person name="Cabau C."/>
            <person name="Klopp C."/>
            <person name="Donnadieu C."/>
            <person name="Jouanno E."/>
            <person name="Lampietro C."/>
            <person name="Louis A."/>
            <person name="Herpin A."/>
            <person name="Echchiki A."/>
            <person name="Berthelot C."/>
            <person name="Parey E."/>
            <person name="Roest-Crollius H."/>
            <person name="Braasch I."/>
            <person name="Postlethwait J."/>
            <person name="Bobe J."/>
            <person name="Montfort J."/>
            <person name="Bouchez O."/>
            <person name="Begum T."/>
            <person name="Mejri S."/>
            <person name="Adams A."/>
            <person name="Chen W.-J."/>
            <person name="Guiguen Y."/>
        </authorList>
    </citation>
    <scope>NUCLEOTIDE SEQUENCE</scope>
    <source>
        <tissue evidence="8">Blood</tissue>
    </source>
</reference>
<feature type="region of interest" description="Disordered" evidence="6">
    <location>
        <begin position="1"/>
        <end position="47"/>
    </location>
</feature>
<keyword evidence="4 5" id="KW-0440">LIM domain</keyword>
<dbReference type="Pfam" id="PF00412">
    <property type="entry name" value="LIM"/>
    <property type="match status" value="3"/>
</dbReference>
<dbReference type="PROSITE" id="PS50023">
    <property type="entry name" value="LIM_DOMAIN_2"/>
    <property type="match status" value="3"/>
</dbReference>
<feature type="domain" description="LIM zinc-binding" evidence="7">
    <location>
        <begin position="267"/>
        <end position="325"/>
    </location>
</feature>
<dbReference type="GO" id="GO:0031005">
    <property type="term" value="F:filamin binding"/>
    <property type="evidence" value="ECO:0007669"/>
    <property type="project" value="TreeGrafter"/>
</dbReference>
<gene>
    <name evidence="8" type="ORF">AGOR_G00157300</name>
</gene>
<feature type="compositionally biased region" description="Pro residues" evidence="6">
    <location>
        <begin position="201"/>
        <end position="212"/>
    </location>
</feature>
<keyword evidence="2" id="KW-0677">Repeat</keyword>
<dbReference type="SUPFAM" id="SSF57716">
    <property type="entry name" value="Glucocorticoid receptor-like (DNA-binding domain)"/>
    <property type="match status" value="2"/>
</dbReference>
<dbReference type="GO" id="GO:0098609">
    <property type="term" value="P:cell-cell adhesion"/>
    <property type="evidence" value="ECO:0007669"/>
    <property type="project" value="TreeGrafter"/>
</dbReference>
<dbReference type="CDD" id="cd09372">
    <property type="entry name" value="LIM2_FBLP-1"/>
    <property type="match status" value="1"/>
</dbReference>
<feature type="domain" description="LIM zinc-binding" evidence="7">
    <location>
        <begin position="327"/>
        <end position="387"/>
    </location>
</feature>
<dbReference type="FunFam" id="2.10.110.10:FF:000088">
    <property type="entry name" value="Filamin binding LIM protein 1"/>
    <property type="match status" value="1"/>
</dbReference>
<feature type="compositionally biased region" description="Pro residues" evidence="6">
    <location>
        <begin position="176"/>
        <end position="187"/>
    </location>
</feature>
<evidence type="ECO:0000256" key="3">
    <source>
        <dbReference type="ARBA" id="ARBA00022833"/>
    </source>
</evidence>
<keyword evidence="1 5" id="KW-0479">Metal-binding</keyword>